<evidence type="ECO:0000256" key="2">
    <source>
        <dbReference type="ARBA" id="ARBA00022603"/>
    </source>
</evidence>
<evidence type="ECO:0000256" key="8">
    <source>
        <dbReference type="RuleBase" id="RU362106"/>
    </source>
</evidence>
<dbReference type="Proteomes" id="UP000837801">
    <property type="component" value="Unassembled WGS sequence"/>
</dbReference>
<dbReference type="GO" id="GO:0003723">
    <property type="term" value="F:RNA binding"/>
    <property type="evidence" value="ECO:0007669"/>
    <property type="project" value="UniProtKB-UniRule"/>
</dbReference>
<dbReference type="Gene3D" id="3.40.50.150">
    <property type="entry name" value="Vaccinia Virus protein VP39"/>
    <property type="match status" value="1"/>
</dbReference>
<dbReference type="EMBL" id="CAKXYY010000005">
    <property type="protein sequence ID" value="CAH2352123.1"/>
    <property type="molecule type" value="Genomic_DNA"/>
</dbReference>
<keyword evidence="8" id="KW-0698">rRNA processing</keyword>
<evidence type="ECO:0000256" key="5">
    <source>
        <dbReference type="ARBA" id="ARBA00022884"/>
    </source>
</evidence>
<dbReference type="GO" id="GO:0000179">
    <property type="term" value="F:rRNA (adenine-N6,N6-)-dimethyltransferase activity"/>
    <property type="evidence" value="ECO:0007669"/>
    <property type="project" value="UniProtKB-UniRule"/>
</dbReference>
<dbReference type="PANTHER" id="PTHR11727:SF17">
    <property type="entry name" value="DIMETHYLADENOSINE TRANSFERASE 1, MITOCHONDRIAL"/>
    <property type="match status" value="1"/>
</dbReference>
<evidence type="ECO:0000313" key="10">
    <source>
        <dbReference type="Proteomes" id="UP000837801"/>
    </source>
</evidence>
<comment type="caution">
    <text evidence="7">Lacks conserved residue(s) required for the propagation of feature annotation.</text>
</comment>
<name>A0A9P0QNR6_9ASCO</name>
<comment type="caution">
    <text evidence="9">The sequence shown here is derived from an EMBL/GenBank/DDBJ whole genome shotgun (WGS) entry which is preliminary data.</text>
</comment>
<dbReference type="InterPro" id="IPR029063">
    <property type="entry name" value="SAM-dependent_MTases_sf"/>
</dbReference>
<keyword evidence="3 7" id="KW-0808">Transferase</keyword>
<dbReference type="Gene3D" id="1.10.8.100">
    <property type="entry name" value="Ribosomal RNA adenine dimethylase-like, domain 2"/>
    <property type="match status" value="1"/>
</dbReference>
<dbReference type="OrthoDB" id="16079at2759"/>
<proteinExistence type="inferred from homology"/>
<keyword evidence="5 7" id="KW-0694">RNA-binding</keyword>
<evidence type="ECO:0000313" key="9">
    <source>
        <dbReference type="EMBL" id="CAH2352123.1"/>
    </source>
</evidence>
<dbReference type="AlphaFoldDB" id="A0A9P0QNR6"/>
<dbReference type="PROSITE" id="PS51689">
    <property type="entry name" value="SAM_RNA_A_N6_MT"/>
    <property type="match status" value="1"/>
</dbReference>
<feature type="binding site" evidence="7">
    <location>
        <position position="33"/>
    </location>
    <ligand>
        <name>S-adenosyl-L-methionine</name>
        <dbReference type="ChEBI" id="CHEBI:59789"/>
    </ligand>
</feature>
<evidence type="ECO:0000256" key="3">
    <source>
        <dbReference type="ARBA" id="ARBA00022679"/>
    </source>
</evidence>
<comment type="function">
    <text evidence="6">Mitochondrial transcription factor that confers selective promoter recognition on the core subunit of the yeast mitochondrial RNA polymerase. Interacts with DNA in a non-specific manner.</text>
</comment>
<comment type="subcellular location">
    <subcellularLocation>
        <location evidence="1">Mitochondrion</location>
    </subcellularLocation>
</comment>
<keyword evidence="10" id="KW-1185">Reference proteome</keyword>
<dbReference type="InterPro" id="IPR023165">
    <property type="entry name" value="rRNA_Ade_diMease-like_C"/>
</dbReference>
<reference evidence="9" key="1">
    <citation type="submission" date="2022-03" db="EMBL/GenBank/DDBJ databases">
        <authorList>
            <person name="Legras J.-L."/>
            <person name="Devillers H."/>
            <person name="Grondin C."/>
        </authorList>
    </citation>
    <scope>NUCLEOTIDE SEQUENCE</scope>
    <source>
        <strain evidence="9">CLIB 1423</strain>
    </source>
</reference>
<evidence type="ECO:0000256" key="7">
    <source>
        <dbReference type="PROSITE-ProRule" id="PRU01026"/>
    </source>
</evidence>
<protein>
    <recommendedName>
        <fullName evidence="8">rRNA adenine N(6)-methyltransferase</fullName>
        <ecNumber evidence="8">2.1.1.-</ecNumber>
    </recommendedName>
</protein>
<accession>A0A9P0QNR6</accession>
<comment type="similarity">
    <text evidence="7 8">Belongs to the class I-like SAM-binding methyltransferase superfamily. rRNA adenine N(6)-methyltransferase family.</text>
</comment>
<keyword evidence="4 7" id="KW-0949">S-adenosyl-L-methionine</keyword>
<sequence length="368" mass="42811">MNSLKPLRSFNPHLVEYFRTSNIPRTQYGFRNIVKPSACQDLLDKLKLTEKYPNSSSSLDIIDVFPGYGLFSTMLNHELKPKNHIVLENNKLIAQMWKERISHLEEKTNNKENFRLYEQDGYMWETYDNLIQNDKLLQPNFQTRKDINDELLIVANLTILKFGESLLAQWLACCGFGNWLQKYGRVRMICFTLESTGQKFMAQESFSKRNKAAVKRETFTDSKIIGVTEPLDVSDCNGAGYDPRVMIKDQPVLIPRKSVLPPNSTSITVLEIEPRNIEIDDIDVEMFEFFLKNFFVKKTTPVKEGLKFLGPGADIDIIPKLREELVDKTIRDLTMSEVLEVYEAFNKWPFKPSYEDTLDVVDFEDRRF</sequence>
<dbReference type="SUPFAM" id="SSF53335">
    <property type="entry name" value="S-adenosyl-L-methionine-dependent methyltransferases"/>
    <property type="match status" value="1"/>
</dbReference>
<dbReference type="Pfam" id="PF00398">
    <property type="entry name" value="RrnaAD"/>
    <property type="match status" value="1"/>
</dbReference>
<dbReference type="InterPro" id="IPR001737">
    <property type="entry name" value="KsgA/Erm"/>
</dbReference>
<feature type="binding site" evidence="7">
    <location>
        <position position="120"/>
    </location>
    <ligand>
        <name>S-adenosyl-L-methionine</name>
        <dbReference type="ChEBI" id="CHEBI:59789"/>
    </ligand>
</feature>
<dbReference type="GO" id="GO:0006391">
    <property type="term" value="P:transcription initiation at mitochondrial promoter"/>
    <property type="evidence" value="ECO:0007669"/>
    <property type="project" value="TreeGrafter"/>
</dbReference>
<dbReference type="GO" id="GO:0005759">
    <property type="term" value="C:mitochondrial matrix"/>
    <property type="evidence" value="ECO:0007669"/>
    <property type="project" value="TreeGrafter"/>
</dbReference>
<feature type="binding site" evidence="7">
    <location>
        <position position="156"/>
    </location>
    <ligand>
        <name>S-adenosyl-L-methionine</name>
        <dbReference type="ChEBI" id="CHEBI:59789"/>
    </ligand>
</feature>
<evidence type="ECO:0000256" key="1">
    <source>
        <dbReference type="ARBA" id="ARBA00004173"/>
    </source>
</evidence>
<dbReference type="GO" id="GO:0034245">
    <property type="term" value="C:mitochondrial DNA-directed RNA polymerase complex"/>
    <property type="evidence" value="ECO:0007669"/>
    <property type="project" value="TreeGrafter"/>
</dbReference>
<evidence type="ECO:0000256" key="6">
    <source>
        <dbReference type="ARBA" id="ARBA00024915"/>
    </source>
</evidence>
<dbReference type="PANTHER" id="PTHR11727">
    <property type="entry name" value="DIMETHYLADENOSINE TRANSFERASE"/>
    <property type="match status" value="1"/>
</dbReference>
<gene>
    <name evidence="9" type="ORF">CLIB1423_05S06150</name>
</gene>
<dbReference type="GO" id="GO:0034246">
    <property type="term" value="F:mitochondrial transcription factor activity"/>
    <property type="evidence" value="ECO:0007669"/>
    <property type="project" value="TreeGrafter"/>
</dbReference>
<organism evidence="9 10">
    <name type="scientific">[Candida] railenensis</name>
    <dbReference type="NCBI Taxonomy" id="45579"/>
    <lineage>
        <taxon>Eukaryota</taxon>
        <taxon>Fungi</taxon>
        <taxon>Dikarya</taxon>
        <taxon>Ascomycota</taxon>
        <taxon>Saccharomycotina</taxon>
        <taxon>Pichiomycetes</taxon>
        <taxon>Debaryomycetaceae</taxon>
        <taxon>Kurtzmaniella</taxon>
    </lineage>
</organism>
<keyword evidence="2 7" id="KW-0489">Methyltransferase</keyword>
<dbReference type="EC" id="2.1.1.-" evidence="8"/>
<feature type="binding site" evidence="7">
    <location>
        <position position="88"/>
    </location>
    <ligand>
        <name>S-adenosyl-L-methionine</name>
        <dbReference type="ChEBI" id="CHEBI:59789"/>
    </ligand>
</feature>
<evidence type="ECO:0000256" key="4">
    <source>
        <dbReference type="ARBA" id="ARBA00022691"/>
    </source>
</evidence>